<organism evidence="1 2">
    <name type="scientific">Datura stramonium</name>
    <name type="common">Jimsonweed</name>
    <name type="synonym">Common thornapple</name>
    <dbReference type="NCBI Taxonomy" id="4076"/>
    <lineage>
        <taxon>Eukaryota</taxon>
        <taxon>Viridiplantae</taxon>
        <taxon>Streptophyta</taxon>
        <taxon>Embryophyta</taxon>
        <taxon>Tracheophyta</taxon>
        <taxon>Spermatophyta</taxon>
        <taxon>Magnoliopsida</taxon>
        <taxon>eudicotyledons</taxon>
        <taxon>Gunneridae</taxon>
        <taxon>Pentapetalae</taxon>
        <taxon>asterids</taxon>
        <taxon>lamiids</taxon>
        <taxon>Solanales</taxon>
        <taxon>Solanaceae</taxon>
        <taxon>Solanoideae</taxon>
        <taxon>Datureae</taxon>
        <taxon>Datura</taxon>
    </lineage>
</organism>
<dbReference type="Proteomes" id="UP000823775">
    <property type="component" value="Unassembled WGS sequence"/>
</dbReference>
<accession>A0ABS8UWK4</accession>
<evidence type="ECO:0000313" key="2">
    <source>
        <dbReference type="Proteomes" id="UP000823775"/>
    </source>
</evidence>
<name>A0ABS8UWK4_DATST</name>
<reference evidence="1 2" key="1">
    <citation type="journal article" date="2021" name="BMC Genomics">
        <title>Datura genome reveals duplications of psychoactive alkaloid biosynthetic genes and high mutation rate following tissue culture.</title>
        <authorList>
            <person name="Rajewski A."/>
            <person name="Carter-House D."/>
            <person name="Stajich J."/>
            <person name="Litt A."/>
        </authorList>
    </citation>
    <scope>NUCLEOTIDE SEQUENCE [LARGE SCALE GENOMIC DNA]</scope>
    <source>
        <strain evidence="1">AR-01</strain>
    </source>
</reference>
<sequence>MSQEKEVQLQDLKKRRKTWLQGKCFRKERSQAYAELRVDLPWSSEVVRAQEVKQTRPKDKSVPASFRFPIQSSPFLNEERE</sequence>
<comment type="caution">
    <text evidence="1">The sequence shown here is derived from an EMBL/GenBank/DDBJ whole genome shotgun (WGS) entry which is preliminary data.</text>
</comment>
<evidence type="ECO:0000313" key="1">
    <source>
        <dbReference type="EMBL" id="MCD9638431.1"/>
    </source>
</evidence>
<protein>
    <submittedName>
        <fullName evidence="1">Uncharacterized protein</fullName>
    </submittedName>
</protein>
<proteinExistence type="predicted"/>
<keyword evidence="2" id="KW-1185">Reference proteome</keyword>
<gene>
    <name evidence="1" type="ORF">HAX54_022394</name>
</gene>
<dbReference type="EMBL" id="JACEIK010002699">
    <property type="protein sequence ID" value="MCD9638431.1"/>
    <property type="molecule type" value="Genomic_DNA"/>
</dbReference>